<dbReference type="Proteomes" id="UP001440612">
    <property type="component" value="Chromosome"/>
</dbReference>
<gene>
    <name evidence="1" type="ORF">AABB29_18970</name>
</gene>
<sequence length="112" mass="11192">MRILPLTLVAAFGLSGCLDGATSVDDVARSGAKTVVNGIVEARFPGVDASVATDCIIDNASASEIVTIGQAALTGTTDATTSLVLEIAQRPDTVSCIAEDTLGVGDILSVLG</sequence>
<evidence type="ECO:0000313" key="1">
    <source>
        <dbReference type="EMBL" id="WZC48891.1"/>
    </source>
</evidence>
<dbReference type="PROSITE" id="PS51257">
    <property type="entry name" value="PROKAR_LIPOPROTEIN"/>
    <property type="match status" value="1"/>
</dbReference>
<organism evidence="1 2">
    <name type="scientific">Yoonia phaeophyticola</name>
    <dbReference type="NCBI Taxonomy" id="3137369"/>
    <lineage>
        <taxon>Bacteria</taxon>
        <taxon>Pseudomonadati</taxon>
        <taxon>Pseudomonadota</taxon>
        <taxon>Alphaproteobacteria</taxon>
        <taxon>Rhodobacterales</taxon>
        <taxon>Paracoccaceae</taxon>
        <taxon>Yoonia</taxon>
    </lineage>
</organism>
<dbReference type="EMBL" id="CP150951">
    <property type="protein sequence ID" value="WZC48891.1"/>
    <property type="molecule type" value="Genomic_DNA"/>
</dbReference>
<dbReference type="RefSeq" id="WP_341367004.1">
    <property type="nucleotide sequence ID" value="NZ_CP150951.2"/>
</dbReference>
<accession>A0ABZ2V4S3</accession>
<keyword evidence="2" id="KW-1185">Reference proteome</keyword>
<name>A0ABZ2V4S3_9RHOB</name>
<reference evidence="2" key="1">
    <citation type="submission" date="2024-04" db="EMBL/GenBank/DDBJ databases">
        <title>Phylogenomic analyses of a clade within the roseobacter group suggest taxonomic reassignments of species of the genera Aestuariivita, Citreicella, Loktanella, Nautella, Pelagibaca, Ruegeria, Thalassobius, Thiobacimonas and Tropicibacter, and the proposal o.</title>
        <authorList>
            <person name="Jeon C.O."/>
        </authorList>
    </citation>
    <scope>NUCLEOTIDE SEQUENCE [LARGE SCALE GENOMIC DNA]</scope>
    <source>
        <strain evidence="2">BS5-3</strain>
    </source>
</reference>
<proteinExistence type="predicted"/>
<evidence type="ECO:0000313" key="2">
    <source>
        <dbReference type="Proteomes" id="UP001440612"/>
    </source>
</evidence>
<protein>
    <submittedName>
        <fullName evidence="1">Succinate dehydrogenase</fullName>
    </submittedName>
</protein>